<dbReference type="InterPro" id="IPR036890">
    <property type="entry name" value="HATPase_C_sf"/>
</dbReference>
<feature type="domain" description="Histidine kinase" evidence="9">
    <location>
        <begin position="127"/>
        <end position="344"/>
    </location>
</feature>
<evidence type="ECO:0000256" key="2">
    <source>
        <dbReference type="ARBA" id="ARBA00012438"/>
    </source>
</evidence>
<keyword evidence="5 10" id="KW-0418">Kinase</keyword>
<evidence type="ECO:0000256" key="6">
    <source>
        <dbReference type="ARBA" id="ARBA00023012"/>
    </source>
</evidence>
<organism evidence="10 11">
    <name type="scientific">Candidatus Collierbacteria bacterium GW2011_GWB1_44_35</name>
    <dbReference type="NCBI Taxonomy" id="1618383"/>
    <lineage>
        <taxon>Bacteria</taxon>
        <taxon>Candidatus Collieribacteriota</taxon>
    </lineage>
</organism>
<dbReference type="PROSITE" id="PS50109">
    <property type="entry name" value="HIS_KIN"/>
    <property type="match status" value="1"/>
</dbReference>
<keyword evidence="7" id="KW-0175">Coiled coil</keyword>
<dbReference type="CDD" id="cd00082">
    <property type="entry name" value="HisKA"/>
    <property type="match status" value="1"/>
</dbReference>
<dbReference type="PANTHER" id="PTHR45453">
    <property type="entry name" value="PHOSPHATE REGULON SENSOR PROTEIN PHOR"/>
    <property type="match status" value="1"/>
</dbReference>
<evidence type="ECO:0000256" key="3">
    <source>
        <dbReference type="ARBA" id="ARBA00022553"/>
    </source>
</evidence>
<dbReference type="PRINTS" id="PR00344">
    <property type="entry name" value="BCTRLSENSOR"/>
</dbReference>
<dbReference type="FunFam" id="3.30.565.10:FF:000006">
    <property type="entry name" value="Sensor histidine kinase WalK"/>
    <property type="match status" value="1"/>
</dbReference>
<dbReference type="SUPFAM" id="SSF55874">
    <property type="entry name" value="ATPase domain of HSP90 chaperone/DNA topoisomerase II/histidine kinase"/>
    <property type="match status" value="1"/>
</dbReference>
<gene>
    <name evidence="10" type="ORF">UW62_C0014G0008</name>
</gene>
<keyword evidence="8" id="KW-0472">Membrane</keyword>
<evidence type="ECO:0000256" key="7">
    <source>
        <dbReference type="SAM" id="Coils"/>
    </source>
</evidence>
<keyword evidence="8" id="KW-1133">Transmembrane helix</keyword>
<dbReference type="SUPFAM" id="SSF47384">
    <property type="entry name" value="Homodimeric domain of signal transducing histidine kinase"/>
    <property type="match status" value="1"/>
</dbReference>
<feature type="coiled-coil region" evidence="7">
    <location>
        <begin position="154"/>
        <end position="191"/>
    </location>
</feature>
<dbReference type="Pfam" id="PF00512">
    <property type="entry name" value="HisKA"/>
    <property type="match status" value="1"/>
</dbReference>
<proteinExistence type="predicted"/>
<dbReference type="SMART" id="SM00388">
    <property type="entry name" value="HisKA"/>
    <property type="match status" value="1"/>
</dbReference>
<dbReference type="Pfam" id="PF02518">
    <property type="entry name" value="HATPase_c"/>
    <property type="match status" value="1"/>
</dbReference>
<dbReference type="CDD" id="cd00075">
    <property type="entry name" value="HATPase"/>
    <property type="match status" value="1"/>
</dbReference>
<evidence type="ECO:0000259" key="9">
    <source>
        <dbReference type="PROSITE" id="PS50109"/>
    </source>
</evidence>
<accession>A0A0G1J912</accession>
<reference evidence="10 11" key="1">
    <citation type="journal article" date="2015" name="Nature">
        <title>rRNA introns, odd ribosomes, and small enigmatic genomes across a large radiation of phyla.</title>
        <authorList>
            <person name="Brown C.T."/>
            <person name="Hug L.A."/>
            <person name="Thomas B.C."/>
            <person name="Sharon I."/>
            <person name="Castelle C.J."/>
            <person name="Singh A."/>
            <person name="Wilkins M.J."/>
            <person name="Williams K.H."/>
            <person name="Banfield J.F."/>
        </authorList>
    </citation>
    <scope>NUCLEOTIDE SEQUENCE [LARGE SCALE GENOMIC DNA]</scope>
</reference>
<dbReference type="GO" id="GO:0016036">
    <property type="term" value="P:cellular response to phosphate starvation"/>
    <property type="evidence" value="ECO:0007669"/>
    <property type="project" value="TreeGrafter"/>
</dbReference>
<evidence type="ECO:0000256" key="4">
    <source>
        <dbReference type="ARBA" id="ARBA00022679"/>
    </source>
</evidence>
<keyword evidence="8" id="KW-0812">Transmembrane</keyword>
<protein>
    <recommendedName>
        <fullName evidence="2">histidine kinase</fullName>
        <ecNumber evidence="2">2.7.13.3</ecNumber>
    </recommendedName>
</protein>
<dbReference type="AlphaFoldDB" id="A0A0G1J912"/>
<dbReference type="PANTHER" id="PTHR45453:SF1">
    <property type="entry name" value="PHOSPHATE REGULON SENSOR PROTEIN PHOR"/>
    <property type="match status" value="1"/>
</dbReference>
<evidence type="ECO:0000256" key="5">
    <source>
        <dbReference type="ARBA" id="ARBA00022777"/>
    </source>
</evidence>
<dbReference type="PATRIC" id="fig|1618383.3.peg.171"/>
<sequence length="345" mass="38819">MDIKLKTNMFQKARIKLTAWYLLIITIVCFTLSGVIFRIQRSEVNRFAKAQRMRIERQFPPEIFLPPKPPIIDPDLIAETEKRILINLMMLNGIIIVFSGGFGYFLAGKTLKPIKEALDEQDRFISDSSHELRTPLTSLKSAMEVALMDKQLSLDDAKKLIKENIKDVNRLQNLSDSLIKLSKNKEQKNNLNLEDISLSKLINSSIEKIKPQAEHKGVIIKKKIQNCKIKGDQEKLHSLLAILLDNAIKYSPSGKIIQVKTIKSGKKITISVTDHGQGIGKKDLPFIFDRFYRADASRTGSIIPGFGLGLSIAKMIVENHHGSIKVESRPGKGSTFTVTLPQIFS</sequence>
<dbReference type="EC" id="2.7.13.3" evidence="2"/>
<dbReference type="GO" id="GO:0005886">
    <property type="term" value="C:plasma membrane"/>
    <property type="evidence" value="ECO:0007669"/>
    <property type="project" value="TreeGrafter"/>
</dbReference>
<keyword evidence="6" id="KW-0902">Two-component regulatory system</keyword>
<feature type="transmembrane region" description="Helical" evidence="8">
    <location>
        <begin position="20"/>
        <end position="39"/>
    </location>
</feature>
<dbReference type="Gene3D" id="3.30.565.10">
    <property type="entry name" value="Histidine kinase-like ATPase, C-terminal domain"/>
    <property type="match status" value="1"/>
</dbReference>
<dbReference type="Proteomes" id="UP000034604">
    <property type="component" value="Unassembled WGS sequence"/>
</dbReference>
<dbReference type="InterPro" id="IPR005467">
    <property type="entry name" value="His_kinase_dom"/>
</dbReference>
<comment type="caution">
    <text evidence="10">The sequence shown here is derived from an EMBL/GenBank/DDBJ whole genome shotgun (WGS) entry which is preliminary data.</text>
</comment>
<evidence type="ECO:0000256" key="8">
    <source>
        <dbReference type="SAM" id="Phobius"/>
    </source>
</evidence>
<dbReference type="InterPro" id="IPR036097">
    <property type="entry name" value="HisK_dim/P_sf"/>
</dbReference>
<dbReference type="EMBL" id="LCJA01000014">
    <property type="protein sequence ID" value="KKT67863.1"/>
    <property type="molecule type" value="Genomic_DNA"/>
</dbReference>
<name>A0A0G1J912_9BACT</name>
<dbReference type="InterPro" id="IPR003594">
    <property type="entry name" value="HATPase_dom"/>
</dbReference>
<dbReference type="InterPro" id="IPR004358">
    <property type="entry name" value="Sig_transdc_His_kin-like_C"/>
</dbReference>
<dbReference type="GO" id="GO:0000155">
    <property type="term" value="F:phosphorelay sensor kinase activity"/>
    <property type="evidence" value="ECO:0007669"/>
    <property type="project" value="InterPro"/>
</dbReference>
<feature type="transmembrane region" description="Helical" evidence="8">
    <location>
        <begin position="84"/>
        <end position="107"/>
    </location>
</feature>
<comment type="catalytic activity">
    <reaction evidence="1">
        <text>ATP + protein L-histidine = ADP + protein N-phospho-L-histidine.</text>
        <dbReference type="EC" id="2.7.13.3"/>
    </reaction>
</comment>
<evidence type="ECO:0000256" key="1">
    <source>
        <dbReference type="ARBA" id="ARBA00000085"/>
    </source>
</evidence>
<dbReference type="InterPro" id="IPR050351">
    <property type="entry name" value="BphY/WalK/GraS-like"/>
</dbReference>
<evidence type="ECO:0000313" key="11">
    <source>
        <dbReference type="Proteomes" id="UP000034604"/>
    </source>
</evidence>
<keyword evidence="3" id="KW-0597">Phosphoprotein</keyword>
<dbReference type="GO" id="GO:0004721">
    <property type="term" value="F:phosphoprotein phosphatase activity"/>
    <property type="evidence" value="ECO:0007669"/>
    <property type="project" value="TreeGrafter"/>
</dbReference>
<dbReference type="SMART" id="SM00387">
    <property type="entry name" value="HATPase_c"/>
    <property type="match status" value="1"/>
</dbReference>
<dbReference type="Gene3D" id="1.10.287.130">
    <property type="match status" value="1"/>
</dbReference>
<dbReference type="InterPro" id="IPR003661">
    <property type="entry name" value="HisK_dim/P_dom"/>
</dbReference>
<keyword evidence="4" id="KW-0808">Transferase</keyword>
<evidence type="ECO:0000313" key="10">
    <source>
        <dbReference type="EMBL" id="KKT67863.1"/>
    </source>
</evidence>